<feature type="chain" id="PRO_5011651921" evidence="8">
    <location>
        <begin position="18"/>
        <end position="440"/>
    </location>
</feature>
<keyword evidence="3 7" id="KW-0813">Transport</keyword>
<dbReference type="PANTHER" id="PTHR30604:SF1">
    <property type="entry name" value="DNA UTILIZATION PROTEIN HOFQ"/>
    <property type="match status" value="1"/>
</dbReference>
<evidence type="ECO:0000256" key="1">
    <source>
        <dbReference type="ARBA" id="ARBA00004442"/>
    </source>
</evidence>
<dbReference type="PANTHER" id="PTHR30604">
    <property type="entry name" value="PROTEIN TRANSPORT PROTEIN HOFQ"/>
    <property type="match status" value="1"/>
</dbReference>
<dbReference type="Pfam" id="PF00263">
    <property type="entry name" value="Secretin"/>
    <property type="match status" value="1"/>
</dbReference>
<dbReference type="GO" id="GO:0009306">
    <property type="term" value="P:protein secretion"/>
    <property type="evidence" value="ECO:0007669"/>
    <property type="project" value="InterPro"/>
</dbReference>
<keyword evidence="5" id="KW-0472">Membrane</keyword>
<accession>A0A1H9KU21</accession>
<gene>
    <name evidence="10" type="ORF">SAMN04488038_11441</name>
</gene>
<evidence type="ECO:0000256" key="7">
    <source>
        <dbReference type="RuleBase" id="RU004004"/>
    </source>
</evidence>
<name>A0A1H9KU21_9GAMM</name>
<dbReference type="InterPro" id="IPR013355">
    <property type="entry name" value="Pilus_4_PilQ"/>
</dbReference>
<dbReference type="InterPro" id="IPR004845">
    <property type="entry name" value="T2SS_GspD_CS"/>
</dbReference>
<dbReference type="PRINTS" id="PR00811">
    <property type="entry name" value="BCTERIALGSPD"/>
</dbReference>
<dbReference type="InterPro" id="IPR004846">
    <property type="entry name" value="T2SS/T3SS_dom"/>
</dbReference>
<dbReference type="STRING" id="489703.SAMN04488038_11441"/>
<evidence type="ECO:0000256" key="8">
    <source>
        <dbReference type="SAM" id="SignalP"/>
    </source>
</evidence>
<proteinExistence type="inferred from homology"/>
<dbReference type="GO" id="GO:0009279">
    <property type="term" value="C:cell outer membrane"/>
    <property type="evidence" value="ECO:0007669"/>
    <property type="project" value="UniProtKB-SubCell"/>
</dbReference>
<sequence length="440" mass="46852">MKALAALLLLLSTASAAQVPLAEPAKPISLSVRDAELGELLRSIAAIAGLQLVISPSVQGRISLHLQDLPPEQALSVIARSQGLGLRQLDTVWLIAPAAELTQREKALEEAERAHAQSAPLQLQTLQLRYAKAAELKNLLQSDKNSLLSERGRVGVDERSNTLLLQEQEDRLPTLMRLLTELDQPQPQVLIESRIVIASEDFARQLGARLGGAGGSGHYAIAGSAAAARERLAGGQPALDSALAVHAPTANTAIGTLGWSILGPEFQLDLELQALESEGRGDVIAQPRVLTASGKQALIEQGREIPFQTSSSNNGTNTQFKKAVLSLTVTPQVTPDGRVIMDLSVTNDSQGSSVSTGTGGAAPTIDTRRLQTQALIHSGETLVLGGVTQEERNRSTGKLPLLGDIPLLGYLFRNSARSSARRELLIFVTPRILEEQTATR</sequence>
<dbReference type="EMBL" id="FOFS01000014">
    <property type="protein sequence ID" value="SER02682.1"/>
    <property type="molecule type" value="Genomic_DNA"/>
</dbReference>
<dbReference type="InterPro" id="IPR051808">
    <property type="entry name" value="Type_IV_pilus_biogenesis"/>
</dbReference>
<evidence type="ECO:0000256" key="2">
    <source>
        <dbReference type="ARBA" id="ARBA00006304"/>
    </source>
</evidence>
<evidence type="ECO:0000256" key="6">
    <source>
        <dbReference type="ARBA" id="ARBA00023237"/>
    </source>
</evidence>
<comment type="subcellular location">
    <subcellularLocation>
        <location evidence="1 7">Cell outer membrane</location>
    </subcellularLocation>
</comment>
<dbReference type="Pfam" id="PF03958">
    <property type="entry name" value="Secretin_N"/>
    <property type="match status" value="1"/>
</dbReference>
<feature type="signal peptide" evidence="8">
    <location>
        <begin position="1"/>
        <end position="17"/>
    </location>
</feature>
<reference evidence="11" key="1">
    <citation type="submission" date="2016-10" db="EMBL/GenBank/DDBJ databases">
        <authorList>
            <person name="Varghese N."/>
            <person name="Submissions S."/>
        </authorList>
    </citation>
    <scope>NUCLEOTIDE SEQUENCE [LARGE SCALE GENOMIC DNA]</scope>
    <source>
        <strain evidence="11">DSM 25927</strain>
    </source>
</reference>
<dbReference type="Proteomes" id="UP000199233">
    <property type="component" value="Unassembled WGS sequence"/>
</dbReference>
<evidence type="ECO:0000313" key="11">
    <source>
        <dbReference type="Proteomes" id="UP000199233"/>
    </source>
</evidence>
<keyword evidence="6" id="KW-0998">Cell outer membrane</keyword>
<dbReference type="NCBIfam" id="TIGR02515">
    <property type="entry name" value="IV_pilus_PilQ"/>
    <property type="match status" value="1"/>
</dbReference>
<evidence type="ECO:0000256" key="3">
    <source>
        <dbReference type="ARBA" id="ARBA00022448"/>
    </source>
</evidence>
<dbReference type="OrthoDB" id="9779724at2"/>
<dbReference type="SMART" id="SM00965">
    <property type="entry name" value="STN"/>
    <property type="match status" value="1"/>
</dbReference>
<dbReference type="RefSeq" id="WP_093288848.1">
    <property type="nucleotide sequence ID" value="NZ_FOFS01000014.1"/>
</dbReference>
<dbReference type="Gene3D" id="3.30.1370.120">
    <property type="match status" value="1"/>
</dbReference>
<evidence type="ECO:0000256" key="4">
    <source>
        <dbReference type="ARBA" id="ARBA00022729"/>
    </source>
</evidence>
<organism evidence="10 11">
    <name type="scientific">Solimonas aquatica</name>
    <dbReference type="NCBI Taxonomy" id="489703"/>
    <lineage>
        <taxon>Bacteria</taxon>
        <taxon>Pseudomonadati</taxon>
        <taxon>Pseudomonadota</taxon>
        <taxon>Gammaproteobacteria</taxon>
        <taxon>Nevskiales</taxon>
        <taxon>Nevskiaceae</taxon>
        <taxon>Solimonas</taxon>
    </lineage>
</organism>
<keyword evidence="4 8" id="KW-0732">Signal</keyword>
<evidence type="ECO:0000313" key="10">
    <source>
        <dbReference type="EMBL" id="SER02682.1"/>
    </source>
</evidence>
<dbReference type="InterPro" id="IPR005644">
    <property type="entry name" value="NolW-like"/>
</dbReference>
<feature type="domain" description="Secretin/TonB short N-terminal" evidence="9">
    <location>
        <begin position="50"/>
        <end position="98"/>
    </location>
</feature>
<keyword evidence="11" id="KW-1185">Reference proteome</keyword>
<dbReference type="InterPro" id="IPR011662">
    <property type="entry name" value="Secretin/TonB_short_N"/>
</dbReference>
<evidence type="ECO:0000259" key="9">
    <source>
        <dbReference type="SMART" id="SM00965"/>
    </source>
</evidence>
<dbReference type="InterPro" id="IPR001775">
    <property type="entry name" value="GspD/PilQ"/>
</dbReference>
<dbReference type="PROSITE" id="PS00875">
    <property type="entry name" value="T2SP_D"/>
    <property type="match status" value="1"/>
</dbReference>
<dbReference type="Gene3D" id="3.30.1370.130">
    <property type="match status" value="1"/>
</dbReference>
<dbReference type="InterPro" id="IPR038591">
    <property type="entry name" value="NolW-like_sf"/>
</dbReference>
<dbReference type="AlphaFoldDB" id="A0A1H9KU21"/>
<protein>
    <submittedName>
        <fullName evidence="10">Type IV pilus secretin (Or competence protein) PilQ</fullName>
    </submittedName>
</protein>
<evidence type="ECO:0000256" key="5">
    <source>
        <dbReference type="ARBA" id="ARBA00023136"/>
    </source>
</evidence>
<comment type="similarity">
    <text evidence="2">Belongs to the bacterial secretin family. PilQ subfamily.</text>
</comment>